<keyword evidence="2" id="KW-0732">Signal</keyword>
<dbReference type="KEGG" id="aqu:109590639"/>
<evidence type="ECO:0000313" key="3">
    <source>
        <dbReference type="EnsemblMetazoa" id="XP_019862098.1"/>
    </source>
</evidence>
<name>A0AAN0JY22_AMPQE</name>
<reference evidence="4" key="1">
    <citation type="journal article" date="2010" name="Nature">
        <title>The Amphimedon queenslandica genome and the evolution of animal complexity.</title>
        <authorList>
            <person name="Srivastava M."/>
            <person name="Simakov O."/>
            <person name="Chapman J."/>
            <person name="Fahey B."/>
            <person name="Gauthier M.E."/>
            <person name="Mitros T."/>
            <person name="Richards G.S."/>
            <person name="Conaco C."/>
            <person name="Dacre M."/>
            <person name="Hellsten U."/>
            <person name="Larroux C."/>
            <person name="Putnam N.H."/>
            <person name="Stanke M."/>
            <person name="Adamska M."/>
            <person name="Darling A."/>
            <person name="Degnan S.M."/>
            <person name="Oakley T.H."/>
            <person name="Plachetzki D.C."/>
            <person name="Zhai Y."/>
            <person name="Adamski M."/>
            <person name="Calcino A."/>
            <person name="Cummins S.F."/>
            <person name="Goodstein D.M."/>
            <person name="Harris C."/>
            <person name="Jackson D.J."/>
            <person name="Leys S.P."/>
            <person name="Shu S."/>
            <person name="Woodcroft B.J."/>
            <person name="Vervoort M."/>
            <person name="Kosik K.S."/>
            <person name="Manning G."/>
            <person name="Degnan B.M."/>
            <person name="Rokhsar D.S."/>
        </authorList>
    </citation>
    <scope>NUCLEOTIDE SEQUENCE [LARGE SCALE GENOMIC DNA]</scope>
</reference>
<feature type="chain" id="PRO_5043055222" evidence="2">
    <location>
        <begin position="27"/>
        <end position="238"/>
    </location>
</feature>
<evidence type="ECO:0000256" key="1">
    <source>
        <dbReference type="SAM" id="MobiDB-lite"/>
    </source>
</evidence>
<keyword evidence="4" id="KW-1185">Reference proteome</keyword>
<organism evidence="3 4">
    <name type="scientific">Amphimedon queenslandica</name>
    <name type="common">Sponge</name>
    <dbReference type="NCBI Taxonomy" id="400682"/>
    <lineage>
        <taxon>Eukaryota</taxon>
        <taxon>Metazoa</taxon>
        <taxon>Porifera</taxon>
        <taxon>Demospongiae</taxon>
        <taxon>Heteroscleromorpha</taxon>
        <taxon>Haplosclerida</taxon>
        <taxon>Niphatidae</taxon>
        <taxon>Amphimedon</taxon>
    </lineage>
</organism>
<protein>
    <submittedName>
        <fullName evidence="3">Uncharacterized protein</fullName>
    </submittedName>
</protein>
<feature type="compositionally biased region" description="Low complexity" evidence="1">
    <location>
        <begin position="47"/>
        <end position="79"/>
    </location>
</feature>
<evidence type="ECO:0000313" key="4">
    <source>
        <dbReference type="Proteomes" id="UP000007879"/>
    </source>
</evidence>
<feature type="region of interest" description="Disordered" evidence="1">
    <location>
        <begin position="109"/>
        <end position="140"/>
    </location>
</feature>
<reference evidence="3" key="2">
    <citation type="submission" date="2024-06" db="UniProtKB">
        <authorList>
            <consortium name="EnsemblMetazoa"/>
        </authorList>
    </citation>
    <scope>IDENTIFICATION</scope>
</reference>
<evidence type="ECO:0000256" key="2">
    <source>
        <dbReference type="SAM" id="SignalP"/>
    </source>
</evidence>
<dbReference type="RefSeq" id="XP_019862098.1">
    <property type="nucleotide sequence ID" value="XM_020006539.1"/>
</dbReference>
<feature type="signal peptide" evidence="2">
    <location>
        <begin position="1"/>
        <end position="26"/>
    </location>
</feature>
<feature type="region of interest" description="Disordered" evidence="1">
    <location>
        <begin position="47"/>
        <end position="80"/>
    </location>
</feature>
<proteinExistence type="predicted"/>
<dbReference type="GeneID" id="109590639"/>
<feature type="compositionally biased region" description="Low complexity" evidence="1">
    <location>
        <begin position="125"/>
        <end position="134"/>
    </location>
</feature>
<dbReference type="AlphaFoldDB" id="A0AAN0JY22"/>
<dbReference type="EnsemblMetazoa" id="XM_020006539.1">
    <property type="protein sequence ID" value="XP_019862098.1"/>
    <property type="gene ID" value="LOC109590639"/>
</dbReference>
<sequence>MCSLLSLSLLASLSVLSVLRMASVHGTTSSSTGAGTSTTAISSTAVGVGSAGSATGSSSTSTAVSSHSSRPITTSSTSSEALSGPEALIRVLNAAVESGIERGIDRALRLSSRPPGAGGPPLPPSSDGSRPPGSTAHSLPAIPLLSDASSSRVSSAVTSEVGHSLPASLSSAADTTHSLPLFSMASTLNWDPLSLWSHHAALPTAKTAAISLATSLPTIPGKVVEKIRSGGYVELKEL</sequence>
<dbReference type="Proteomes" id="UP000007879">
    <property type="component" value="Unassembled WGS sequence"/>
</dbReference>
<accession>A0AAN0JY22</accession>